<sequence>MTCLQFPCCFLDTMTLPEHFHQANVPTRKNLFFFINNSNQLLVIYRIDLCELSNLSYPKQVKHLHGFSSKQRYGIITDTVV</sequence>
<dbReference type="EMBL" id="PDCK01000041">
    <property type="protein sequence ID" value="PRQ45261.1"/>
    <property type="molecule type" value="Genomic_DNA"/>
</dbReference>
<evidence type="ECO:0000313" key="1">
    <source>
        <dbReference type="EMBL" id="PRQ45261.1"/>
    </source>
</evidence>
<keyword evidence="2" id="KW-1185">Reference proteome</keyword>
<comment type="caution">
    <text evidence="1">The sequence shown here is derived from an EMBL/GenBank/DDBJ whole genome shotgun (WGS) entry which is preliminary data.</text>
</comment>
<gene>
    <name evidence="1" type="ORF">RchiOBHm_Chr3g0488231</name>
</gene>
<reference evidence="1 2" key="1">
    <citation type="journal article" date="2018" name="Nat. Genet.">
        <title>The Rosa genome provides new insights in the design of modern roses.</title>
        <authorList>
            <person name="Bendahmane M."/>
        </authorList>
    </citation>
    <scope>NUCLEOTIDE SEQUENCE [LARGE SCALE GENOMIC DNA]</scope>
    <source>
        <strain evidence="2">cv. Old Blush</strain>
    </source>
</reference>
<name>A0A2P6RFP7_ROSCH</name>
<dbReference type="Gramene" id="PRQ45261">
    <property type="protein sequence ID" value="PRQ45261"/>
    <property type="gene ID" value="RchiOBHm_Chr3g0488231"/>
</dbReference>
<dbReference type="AlphaFoldDB" id="A0A2P6RFP7"/>
<dbReference type="Proteomes" id="UP000238479">
    <property type="component" value="Chromosome 3"/>
</dbReference>
<evidence type="ECO:0000313" key="2">
    <source>
        <dbReference type="Proteomes" id="UP000238479"/>
    </source>
</evidence>
<organism evidence="1 2">
    <name type="scientific">Rosa chinensis</name>
    <name type="common">China rose</name>
    <dbReference type="NCBI Taxonomy" id="74649"/>
    <lineage>
        <taxon>Eukaryota</taxon>
        <taxon>Viridiplantae</taxon>
        <taxon>Streptophyta</taxon>
        <taxon>Embryophyta</taxon>
        <taxon>Tracheophyta</taxon>
        <taxon>Spermatophyta</taxon>
        <taxon>Magnoliopsida</taxon>
        <taxon>eudicotyledons</taxon>
        <taxon>Gunneridae</taxon>
        <taxon>Pentapetalae</taxon>
        <taxon>rosids</taxon>
        <taxon>fabids</taxon>
        <taxon>Rosales</taxon>
        <taxon>Rosaceae</taxon>
        <taxon>Rosoideae</taxon>
        <taxon>Rosoideae incertae sedis</taxon>
        <taxon>Rosa</taxon>
    </lineage>
</organism>
<protein>
    <submittedName>
        <fullName evidence="1">Uncharacterized protein</fullName>
    </submittedName>
</protein>
<accession>A0A2P6RFP7</accession>
<proteinExistence type="predicted"/>